<dbReference type="GO" id="GO:0016491">
    <property type="term" value="F:oxidoreductase activity"/>
    <property type="evidence" value="ECO:0007669"/>
    <property type="project" value="UniProtKB-KW"/>
</dbReference>
<dbReference type="SUPFAM" id="SSF51735">
    <property type="entry name" value="NAD(P)-binding Rossmann-fold domains"/>
    <property type="match status" value="1"/>
</dbReference>
<dbReference type="PANTHER" id="PTHR24321">
    <property type="entry name" value="DEHYDROGENASES, SHORT CHAIN"/>
    <property type="match status" value="1"/>
</dbReference>
<reference evidence="3 4" key="1">
    <citation type="submission" date="2018-06" db="EMBL/GenBank/DDBJ databases">
        <title>Azoarcus communis strain SWub3 genome.</title>
        <authorList>
            <person name="Zorraquino Salvo V."/>
            <person name="Toubiana D."/>
            <person name="Blumwald E."/>
        </authorList>
    </citation>
    <scope>NUCLEOTIDE SEQUENCE [LARGE SCALE GENOMIC DNA]</scope>
    <source>
        <strain evidence="3 4">SWub3</strain>
    </source>
</reference>
<accession>A0A323UUK9</accession>
<keyword evidence="4" id="KW-1185">Reference proteome</keyword>
<organism evidence="3 4">
    <name type="scientific">Parazoarcus communis SWub3 = DSM 12120</name>
    <dbReference type="NCBI Taxonomy" id="1121029"/>
    <lineage>
        <taxon>Bacteria</taxon>
        <taxon>Pseudomonadati</taxon>
        <taxon>Pseudomonadota</taxon>
        <taxon>Betaproteobacteria</taxon>
        <taxon>Rhodocyclales</taxon>
        <taxon>Zoogloeaceae</taxon>
        <taxon>Parazoarcus</taxon>
    </lineage>
</organism>
<dbReference type="PRINTS" id="PR00081">
    <property type="entry name" value="GDHRDH"/>
</dbReference>
<dbReference type="Gene3D" id="3.40.50.720">
    <property type="entry name" value="NAD(P)-binding Rossmann-like Domain"/>
    <property type="match status" value="1"/>
</dbReference>
<evidence type="ECO:0000313" key="3">
    <source>
        <dbReference type="EMBL" id="PZA15941.1"/>
    </source>
</evidence>
<evidence type="ECO:0000256" key="1">
    <source>
        <dbReference type="ARBA" id="ARBA00006484"/>
    </source>
</evidence>
<dbReference type="PROSITE" id="PS00061">
    <property type="entry name" value="ADH_SHORT"/>
    <property type="match status" value="1"/>
</dbReference>
<dbReference type="EMBL" id="QKOE01000010">
    <property type="protein sequence ID" value="PZA15941.1"/>
    <property type="molecule type" value="Genomic_DNA"/>
</dbReference>
<evidence type="ECO:0000313" key="4">
    <source>
        <dbReference type="Proteomes" id="UP000248259"/>
    </source>
</evidence>
<dbReference type="PRINTS" id="PR00080">
    <property type="entry name" value="SDRFAMILY"/>
</dbReference>
<name>A0A323UUK9_9RHOO</name>
<dbReference type="InterPro" id="IPR020904">
    <property type="entry name" value="Sc_DH/Rdtase_CS"/>
</dbReference>
<evidence type="ECO:0000256" key="2">
    <source>
        <dbReference type="ARBA" id="ARBA00023002"/>
    </source>
</evidence>
<dbReference type="Proteomes" id="UP000248259">
    <property type="component" value="Unassembled WGS sequence"/>
</dbReference>
<protein>
    <submittedName>
        <fullName evidence="3">Short-chain dehydrogenase</fullName>
    </submittedName>
</protein>
<dbReference type="InterPro" id="IPR002347">
    <property type="entry name" value="SDR_fam"/>
</dbReference>
<sequence length="262" mass="26962">MKGLQDKVAIVTGGATLIGEAVARDLIANGARVVLADIDATKGAAVADRLGPAARFQHTDVSNDNQIAACVTATVAAFGGVDYLVNCACTYVDNGAASTRAEWSQALDVNLVSAAMMLQACRPEMVKRGGGAVVNFASISATAAQAGRWLYPVSKAAIQQFTRAAANDLATDHIRVNSVSPGWTWSSVIDALSGGDKAKADAVAADYHMLGRLGLPEEVAQVVSFLLSDHASFVTGADYACDGGYTALGPEGRAAAITRLMS</sequence>
<dbReference type="AlphaFoldDB" id="A0A323UUK9"/>
<keyword evidence="2" id="KW-0560">Oxidoreductase</keyword>
<dbReference type="PANTHER" id="PTHR24321:SF8">
    <property type="entry name" value="ESTRADIOL 17-BETA-DEHYDROGENASE 8-RELATED"/>
    <property type="match status" value="1"/>
</dbReference>
<dbReference type="OrthoDB" id="9806974at2"/>
<dbReference type="InterPro" id="IPR036291">
    <property type="entry name" value="NAD(P)-bd_dom_sf"/>
</dbReference>
<proteinExistence type="inferred from homology"/>
<dbReference type="NCBIfam" id="NF006121">
    <property type="entry name" value="PRK08265.1"/>
    <property type="match status" value="1"/>
</dbReference>
<comment type="caution">
    <text evidence="3">The sequence shown here is derived from an EMBL/GenBank/DDBJ whole genome shotgun (WGS) entry which is preliminary data.</text>
</comment>
<dbReference type="RefSeq" id="WP_110525930.1">
    <property type="nucleotide sequence ID" value="NZ_QKOE01000010.1"/>
</dbReference>
<dbReference type="FunFam" id="3.40.50.720:FF:000084">
    <property type="entry name" value="Short-chain dehydrogenase reductase"/>
    <property type="match status" value="1"/>
</dbReference>
<comment type="similarity">
    <text evidence="1">Belongs to the short-chain dehydrogenases/reductases (SDR) family.</text>
</comment>
<dbReference type="Pfam" id="PF13561">
    <property type="entry name" value="adh_short_C2"/>
    <property type="match status" value="1"/>
</dbReference>
<gene>
    <name evidence="3" type="ORF">DNK49_14500</name>
</gene>